<proteinExistence type="predicted"/>
<reference evidence="1 2" key="1">
    <citation type="submission" date="2016-10" db="EMBL/GenBank/DDBJ databases">
        <authorList>
            <person name="de Groot N.N."/>
        </authorList>
    </citation>
    <scope>NUCLEOTIDE SEQUENCE [LARGE SCALE GENOMIC DNA]</scope>
    <source>
        <strain evidence="1 2">IPL20</strain>
    </source>
</reference>
<dbReference type="STRING" id="429728.SAMN05216456_1021"/>
<gene>
    <name evidence="1" type="ORF">SAMN05216456_1021</name>
</gene>
<keyword evidence="2" id="KW-1185">Reference proteome</keyword>
<sequence>MLRSFLIGLVAGQRGITPLASIGVATYRGEVADNLPLQKLFHNPIVTAGAVAFAAAELAGDKMKSAPDRTIPIGLGVRAITAAYAGAALAPRGQQVTGAAVAVAAAMVSSYIGLSMRKATMAKVGQTPSGLVEDALVVGSGLAIANPSLVEGSPLEVRH</sequence>
<accession>A0A1I7N714</accession>
<dbReference type="Proteomes" id="UP000199074">
    <property type="component" value="Unassembled WGS sequence"/>
</dbReference>
<evidence type="ECO:0000313" key="2">
    <source>
        <dbReference type="Proteomes" id="UP000199074"/>
    </source>
</evidence>
<protein>
    <submittedName>
        <fullName evidence="1">Uncharacterized membrane protein</fullName>
    </submittedName>
</protein>
<organism evidence="1 2">
    <name type="scientific">Devosia crocina</name>
    <dbReference type="NCBI Taxonomy" id="429728"/>
    <lineage>
        <taxon>Bacteria</taxon>
        <taxon>Pseudomonadati</taxon>
        <taxon>Pseudomonadota</taxon>
        <taxon>Alphaproteobacteria</taxon>
        <taxon>Hyphomicrobiales</taxon>
        <taxon>Devosiaceae</taxon>
        <taxon>Devosia</taxon>
    </lineage>
</organism>
<dbReference type="AlphaFoldDB" id="A0A1I7N714"/>
<dbReference type="EMBL" id="FPCK01000001">
    <property type="protein sequence ID" value="SFV30449.1"/>
    <property type="molecule type" value="Genomic_DNA"/>
</dbReference>
<evidence type="ECO:0000313" key="1">
    <source>
        <dbReference type="EMBL" id="SFV30449.1"/>
    </source>
</evidence>
<name>A0A1I7N714_9HYPH</name>
<dbReference type="OrthoDB" id="8853994at2"/>
<dbReference type="RefSeq" id="WP_092421732.1">
    <property type="nucleotide sequence ID" value="NZ_FPCK01000001.1"/>
</dbReference>